<evidence type="ECO:0000313" key="7">
    <source>
        <dbReference type="EMBL" id="SSA38822.1"/>
    </source>
</evidence>
<evidence type="ECO:0000256" key="2">
    <source>
        <dbReference type="ARBA" id="ARBA00011901"/>
    </source>
</evidence>
<feature type="chain" id="PRO_5044071940" description="N-acetylmuramoyl-L-alanine amidase" evidence="4">
    <location>
        <begin position="18"/>
        <end position="389"/>
    </location>
</feature>
<keyword evidence="3" id="KW-0378">Hydrolase</keyword>
<dbReference type="GO" id="GO:0030288">
    <property type="term" value="C:outer membrane-bounded periplasmic space"/>
    <property type="evidence" value="ECO:0007669"/>
    <property type="project" value="TreeGrafter"/>
</dbReference>
<dbReference type="SUPFAM" id="SSF53187">
    <property type="entry name" value="Zn-dependent exopeptidases"/>
    <property type="match status" value="1"/>
</dbReference>
<gene>
    <name evidence="6" type="ORF">BCF38_101958</name>
    <name evidence="7" type="ORF">SAMN05421539_101958</name>
</gene>
<comment type="catalytic activity">
    <reaction evidence="1">
        <text>Hydrolyzes the link between N-acetylmuramoyl residues and L-amino acid residues in certain cell-wall glycopeptides.</text>
        <dbReference type="EC" id="3.5.1.28"/>
    </reaction>
</comment>
<proteinExistence type="predicted"/>
<evidence type="ECO:0000313" key="9">
    <source>
        <dbReference type="Proteomes" id="UP000251571"/>
    </source>
</evidence>
<reference evidence="7" key="1">
    <citation type="submission" date="2016-10" db="EMBL/GenBank/DDBJ databases">
        <authorList>
            <person name="Cai Z."/>
        </authorList>
    </citation>
    <scope>NUCLEOTIDE SEQUENCE [LARGE SCALE GENOMIC DNA]</scope>
    <source>
        <strain evidence="7">DSM 25227</strain>
    </source>
</reference>
<dbReference type="EMBL" id="UETC01000001">
    <property type="protein sequence ID" value="SSA38822.1"/>
    <property type="molecule type" value="Genomic_DNA"/>
</dbReference>
<evidence type="ECO:0000256" key="4">
    <source>
        <dbReference type="SAM" id="SignalP"/>
    </source>
</evidence>
<reference evidence="6 8" key="3">
    <citation type="submission" date="2018-03" db="EMBL/GenBank/DDBJ databases">
        <title>Genomic Encyclopedia of Archaeal and Bacterial Type Strains, Phase II (KMG-II): from individual species to whole genera.</title>
        <authorList>
            <person name="Goeker M."/>
        </authorList>
    </citation>
    <scope>NUCLEOTIDE SEQUENCE [LARGE SCALE GENOMIC DNA]</scope>
    <source>
        <strain evidence="6 8">DSM 25227</strain>
    </source>
</reference>
<dbReference type="EMBL" id="QGDJ01000001">
    <property type="protein sequence ID" value="PWJ22544.1"/>
    <property type="molecule type" value="Genomic_DNA"/>
</dbReference>
<evidence type="ECO:0000259" key="5">
    <source>
        <dbReference type="SMART" id="SM00646"/>
    </source>
</evidence>
<evidence type="ECO:0000256" key="1">
    <source>
        <dbReference type="ARBA" id="ARBA00001561"/>
    </source>
</evidence>
<dbReference type="GO" id="GO:0009253">
    <property type="term" value="P:peptidoglycan catabolic process"/>
    <property type="evidence" value="ECO:0007669"/>
    <property type="project" value="InterPro"/>
</dbReference>
<evidence type="ECO:0000256" key="3">
    <source>
        <dbReference type="ARBA" id="ARBA00022801"/>
    </source>
</evidence>
<dbReference type="InterPro" id="IPR002508">
    <property type="entry name" value="MurNAc-LAA_cat"/>
</dbReference>
<dbReference type="Proteomes" id="UP000251571">
    <property type="component" value="Unassembled WGS sequence"/>
</dbReference>
<dbReference type="Gene3D" id="3.40.630.40">
    <property type="entry name" value="Zn-dependent exopeptidases"/>
    <property type="match status" value="1"/>
</dbReference>
<organism evidence="7 9">
    <name type="scientific">Jannaschia seohaensis</name>
    <dbReference type="NCBI Taxonomy" id="475081"/>
    <lineage>
        <taxon>Bacteria</taxon>
        <taxon>Pseudomonadati</taxon>
        <taxon>Pseudomonadota</taxon>
        <taxon>Alphaproteobacteria</taxon>
        <taxon>Rhodobacterales</taxon>
        <taxon>Roseobacteraceae</taxon>
        <taxon>Jannaschia</taxon>
    </lineage>
</organism>
<dbReference type="PANTHER" id="PTHR30404">
    <property type="entry name" value="N-ACETYLMURAMOYL-L-ALANINE AMIDASE"/>
    <property type="match status" value="1"/>
</dbReference>
<feature type="domain" description="MurNAc-LAA" evidence="5">
    <location>
        <begin position="219"/>
        <end position="374"/>
    </location>
</feature>
<evidence type="ECO:0000313" key="6">
    <source>
        <dbReference type="EMBL" id="PWJ22544.1"/>
    </source>
</evidence>
<evidence type="ECO:0000313" key="8">
    <source>
        <dbReference type="Proteomes" id="UP000245839"/>
    </source>
</evidence>
<keyword evidence="8" id="KW-1185">Reference proteome</keyword>
<feature type="signal peptide" evidence="4">
    <location>
        <begin position="1"/>
        <end position="17"/>
    </location>
</feature>
<name>A0A2Y9BWC4_9RHOB</name>
<dbReference type="CDD" id="cd02696">
    <property type="entry name" value="MurNAc-LAA"/>
    <property type="match status" value="1"/>
</dbReference>
<keyword evidence="4" id="KW-0732">Signal</keyword>
<dbReference type="PANTHER" id="PTHR30404:SF0">
    <property type="entry name" value="N-ACETYLMURAMOYL-L-ALANINE AMIDASE AMIC"/>
    <property type="match status" value="1"/>
</dbReference>
<sequence>MRWLVPLLLALAAPAQAERAVPLPGAVADASWRGALTLALPLDRPVPWRVAVEEGPWRLVLDTAEVDWSALPPPVDGDVAVGLLQGRVAEGWSRLVMELSGPMRIERAWMETGEGVTLHLELAPGAAAVARVAPAWEAPDEAALATAPERRRQTGDRPLVVALDPGHGGEDPGALREELSEAELMLSFARELAEVLRRNGHIVVLTREEDVFVALRARASIARAAGADLMVSLHADALEGGGASGATVYTLSDEASDTVSAELAARLGRDDLVVGLELQDPGDEVARVLLDLARTETDPRADMLARQMVAEMNAAGIRLHKRPRLEAGFTVLKAPDIPSVLVELGFLSSQADRRNLRNPRWRSRMAQAIATAIEAWAVEDAAAASNLRR</sequence>
<dbReference type="EC" id="3.5.1.28" evidence="2"/>
<dbReference type="Pfam" id="PF01520">
    <property type="entry name" value="Amidase_3"/>
    <property type="match status" value="1"/>
</dbReference>
<dbReference type="InterPro" id="IPR050695">
    <property type="entry name" value="N-acetylmuramoyl_amidase_3"/>
</dbReference>
<accession>A0A2Y9BWC4</accession>
<dbReference type="OrthoDB" id="9806267at2"/>
<dbReference type="Proteomes" id="UP000245839">
    <property type="component" value="Unassembled WGS sequence"/>
</dbReference>
<reference evidence="9" key="2">
    <citation type="submission" date="2016-10" db="EMBL/GenBank/DDBJ databases">
        <authorList>
            <person name="Varghese N."/>
            <person name="Submissions S."/>
        </authorList>
    </citation>
    <scope>NUCLEOTIDE SEQUENCE [LARGE SCALE GENOMIC DNA]</scope>
    <source>
        <strain evidence="9">DSM 25227</strain>
    </source>
</reference>
<dbReference type="RefSeq" id="WP_109563088.1">
    <property type="nucleotide sequence ID" value="NZ_QGDJ01000001.1"/>
</dbReference>
<dbReference type="GO" id="GO:0008745">
    <property type="term" value="F:N-acetylmuramoyl-L-alanine amidase activity"/>
    <property type="evidence" value="ECO:0007669"/>
    <property type="project" value="UniProtKB-EC"/>
</dbReference>
<dbReference type="SMART" id="SM00646">
    <property type="entry name" value="Ami_3"/>
    <property type="match status" value="1"/>
</dbReference>
<protein>
    <recommendedName>
        <fullName evidence="2">N-acetylmuramoyl-L-alanine amidase</fullName>
        <ecNumber evidence="2">3.5.1.28</ecNumber>
    </recommendedName>
</protein>
<dbReference type="AlphaFoldDB" id="A0A2Y9BWC4"/>